<proteinExistence type="predicted"/>
<name>A0A8T2JP52_9PIPI</name>
<evidence type="ECO:0000313" key="1">
    <source>
        <dbReference type="EMBL" id="KAG8447075.1"/>
    </source>
</evidence>
<protein>
    <submittedName>
        <fullName evidence="1">Uncharacterized protein</fullName>
    </submittedName>
</protein>
<gene>
    <name evidence="1" type="ORF">GDO86_014503</name>
</gene>
<dbReference type="Proteomes" id="UP000812440">
    <property type="component" value="Chromosome 8_10"/>
</dbReference>
<comment type="caution">
    <text evidence="1">The sequence shown here is derived from an EMBL/GenBank/DDBJ whole genome shotgun (WGS) entry which is preliminary data.</text>
</comment>
<dbReference type="EMBL" id="JAACNH010000003">
    <property type="protein sequence ID" value="KAG8447075.1"/>
    <property type="molecule type" value="Genomic_DNA"/>
</dbReference>
<accession>A0A8T2JP52</accession>
<dbReference type="AlphaFoldDB" id="A0A8T2JP52"/>
<reference evidence="1" key="1">
    <citation type="thesis" date="2020" institute="ProQuest LLC" country="789 East Eisenhower Parkway, Ann Arbor, MI, USA">
        <title>Comparative Genomics and Chromosome Evolution.</title>
        <authorList>
            <person name="Mudd A.B."/>
        </authorList>
    </citation>
    <scope>NUCLEOTIDE SEQUENCE</scope>
    <source>
        <strain evidence="1">Female2</strain>
        <tissue evidence="1">Blood</tissue>
    </source>
</reference>
<evidence type="ECO:0000313" key="2">
    <source>
        <dbReference type="Proteomes" id="UP000812440"/>
    </source>
</evidence>
<organism evidence="1 2">
    <name type="scientific">Hymenochirus boettgeri</name>
    <name type="common">Congo dwarf clawed frog</name>
    <dbReference type="NCBI Taxonomy" id="247094"/>
    <lineage>
        <taxon>Eukaryota</taxon>
        <taxon>Metazoa</taxon>
        <taxon>Chordata</taxon>
        <taxon>Craniata</taxon>
        <taxon>Vertebrata</taxon>
        <taxon>Euteleostomi</taxon>
        <taxon>Amphibia</taxon>
        <taxon>Batrachia</taxon>
        <taxon>Anura</taxon>
        <taxon>Pipoidea</taxon>
        <taxon>Pipidae</taxon>
        <taxon>Pipinae</taxon>
        <taxon>Hymenochirus</taxon>
    </lineage>
</organism>
<sequence length="83" mass="9521">MDYTTGLEHNKSTWTICWGKKFSHHPVSNVAKRIPSIPYTARPTTVQPPLPYKPSQSDQTSIVGMRSLLGWGIRRSLNKWRNL</sequence>
<keyword evidence="2" id="KW-1185">Reference proteome</keyword>